<evidence type="ECO:0000313" key="2">
    <source>
        <dbReference type="EMBL" id="KAH3708652.1"/>
    </source>
</evidence>
<organism evidence="2 3">
    <name type="scientific">Dreissena polymorpha</name>
    <name type="common">Zebra mussel</name>
    <name type="synonym">Mytilus polymorpha</name>
    <dbReference type="NCBI Taxonomy" id="45954"/>
    <lineage>
        <taxon>Eukaryota</taxon>
        <taxon>Metazoa</taxon>
        <taxon>Spiralia</taxon>
        <taxon>Lophotrochozoa</taxon>
        <taxon>Mollusca</taxon>
        <taxon>Bivalvia</taxon>
        <taxon>Autobranchia</taxon>
        <taxon>Heteroconchia</taxon>
        <taxon>Euheterodonta</taxon>
        <taxon>Imparidentia</taxon>
        <taxon>Neoheterodontei</taxon>
        <taxon>Myida</taxon>
        <taxon>Dreissenoidea</taxon>
        <taxon>Dreissenidae</taxon>
        <taxon>Dreissena</taxon>
    </lineage>
</organism>
<evidence type="ECO:0000313" key="3">
    <source>
        <dbReference type="Proteomes" id="UP000828390"/>
    </source>
</evidence>
<evidence type="ECO:0000256" key="1">
    <source>
        <dbReference type="SAM" id="Phobius"/>
    </source>
</evidence>
<keyword evidence="1" id="KW-0812">Transmembrane</keyword>
<dbReference type="Proteomes" id="UP000828390">
    <property type="component" value="Unassembled WGS sequence"/>
</dbReference>
<reference evidence="2" key="2">
    <citation type="submission" date="2020-11" db="EMBL/GenBank/DDBJ databases">
        <authorList>
            <person name="McCartney M.A."/>
            <person name="Auch B."/>
            <person name="Kono T."/>
            <person name="Mallez S."/>
            <person name="Becker A."/>
            <person name="Gohl D.M."/>
            <person name="Silverstein K.A.T."/>
            <person name="Koren S."/>
            <person name="Bechman K.B."/>
            <person name="Herman A."/>
            <person name="Abrahante J.E."/>
            <person name="Garbe J."/>
        </authorList>
    </citation>
    <scope>NUCLEOTIDE SEQUENCE</scope>
    <source>
        <strain evidence="2">Duluth1</strain>
        <tissue evidence="2">Whole animal</tissue>
    </source>
</reference>
<dbReference type="Gene3D" id="1.20.1070.10">
    <property type="entry name" value="Rhodopsin 7-helix transmembrane proteins"/>
    <property type="match status" value="1"/>
</dbReference>
<feature type="transmembrane region" description="Helical" evidence="1">
    <location>
        <begin position="12"/>
        <end position="39"/>
    </location>
</feature>
<keyword evidence="1" id="KW-0472">Membrane</keyword>
<dbReference type="EMBL" id="JAIWYP010000014">
    <property type="protein sequence ID" value="KAH3708652.1"/>
    <property type="molecule type" value="Genomic_DNA"/>
</dbReference>
<sequence>MQSVMNVFLKGSYVAISVVCLLMAAVIIFLNGLVIFMLARQKENNRLHFFIFHLAIGGKTI</sequence>
<keyword evidence="1" id="KW-1133">Transmembrane helix</keyword>
<keyword evidence="3" id="KW-1185">Reference proteome</keyword>
<gene>
    <name evidence="2" type="ORF">DPMN_068109</name>
</gene>
<accession>A0A9D3YYJ7</accession>
<proteinExistence type="predicted"/>
<dbReference type="AlphaFoldDB" id="A0A9D3YYJ7"/>
<name>A0A9D3YYJ7_DREPO</name>
<reference evidence="2" key="1">
    <citation type="journal article" date="2019" name="bioRxiv">
        <title>The Genome of the Zebra Mussel, Dreissena polymorpha: A Resource for Invasive Species Research.</title>
        <authorList>
            <person name="McCartney M.A."/>
            <person name="Auch B."/>
            <person name="Kono T."/>
            <person name="Mallez S."/>
            <person name="Zhang Y."/>
            <person name="Obille A."/>
            <person name="Becker A."/>
            <person name="Abrahante J.E."/>
            <person name="Garbe J."/>
            <person name="Badalamenti J.P."/>
            <person name="Herman A."/>
            <person name="Mangelson H."/>
            <person name="Liachko I."/>
            <person name="Sullivan S."/>
            <person name="Sone E.D."/>
            <person name="Koren S."/>
            <person name="Silverstein K.A.T."/>
            <person name="Beckman K.B."/>
            <person name="Gohl D.M."/>
        </authorList>
    </citation>
    <scope>NUCLEOTIDE SEQUENCE</scope>
    <source>
        <strain evidence="2">Duluth1</strain>
        <tissue evidence="2">Whole animal</tissue>
    </source>
</reference>
<comment type="caution">
    <text evidence="2">The sequence shown here is derived from an EMBL/GenBank/DDBJ whole genome shotgun (WGS) entry which is preliminary data.</text>
</comment>
<protein>
    <submittedName>
        <fullName evidence="2">Uncharacterized protein</fullName>
    </submittedName>
</protein>